<evidence type="ECO:0000313" key="8">
    <source>
        <dbReference type="Proteomes" id="UP000077875"/>
    </source>
</evidence>
<evidence type="ECO:0000256" key="5">
    <source>
        <dbReference type="ARBA" id="ARBA00023136"/>
    </source>
</evidence>
<keyword evidence="5 6" id="KW-0472">Membrane</keyword>
<comment type="subcellular location">
    <subcellularLocation>
        <location evidence="1">Cell membrane</location>
        <topology evidence="1">Multi-pass membrane protein</topology>
    </subcellularLocation>
</comment>
<dbReference type="InterPro" id="IPR022791">
    <property type="entry name" value="L-PG_synthase/AglD"/>
</dbReference>
<evidence type="ECO:0000256" key="6">
    <source>
        <dbReference type="SAM" id="Phobius"/>
    </source>
</evidence>
<dbReference type="AlphaFoldDB" id="A0A172YGV8"/>
<reference evidence="7 8" key="1">
    <citation type="submission" date="2016-04" db="EMBL/GenBank/DDBJ databases">
        <title>Complete Genome Sequence of Halotalea alkalilenta IHB B 13600.</title>
        <authorList>
            <person name="Swarnkar M.K."/>
            <person name="Sharma A."/>
            <person name="Kaushal K."/>
            <person name="Soni R."/>
            <person name="Rana S."/>
            <person name="Singh A.K."/>
            <person name="Gulati A."/>
        </authorList>
    </citation>
    <scope>NUCLEOTIDE SEQUENCE [LARGE SCALE GENOMIC DNA]</scope>
    <source>
        <strain evidence="7 8">IHB B 13600</strain>
    </source>
</reference>
<accession>A0A172YGV8</accession>
<dbReference type="PANTHER" id="PTHR37693">
    <property type="entry name" value="PHOSPHATIDYLGLYCEROL LYSYLTRANSFERASE"/>
    <property type="match status" value="1"/>
</dbReference>
<gene>
    <name evidence="7" type="ORF">A5892_14015</name>
</gene>
<feature type="transmembrane region" description="Helical" evidence="6">
    <location>
        <begin position="304"/>
        <end position="323"/>
    </location>
</feature>
<dbReference type="NCBIfam" id="TIGR00374">
    <property type="entry name" value="flippase-like domain"/>
    <property type="match status" value="1"/>
</dbReference>
<evidence type="ECO:0000313" key="7">
    <source>
        <dbReference type="EMBL" id="ANF58447.1"/>
    </source>
</evidence>
<evidence type="ECO:0000256" key="3">
    <source>
        <dbReference type="ARBA" id="ARBA00022692"/>
    </source>
</evidence>
<organism evidence="7 8">
    <name type="scientific">Halotalea alkalilenta</name>
    <dbReference type="NCBI Taxonomy" id="376489"/>
    <lineage>
        <taxon>Bacteria</taxon>
        <taxon>Pseudomonadati</taxon>
        <taxon>Pseudomonadota</taxon>
        <taxon>Gammaproteobacteria</taxon>
        <taxon>Oceanospirillales</taxon>
        <taxon>Halomonadaceae</taxon>
        <taxon>Halotalea</taxon>
    </lineage>
</organism>
<evidence type="ECO:0000256" key="1">
    <source>
        <dbReference type="ARBA" id="ARBA00004651"/>
    </source>
</evidence>
<keyword evidence="8" id="KW-1185">Reference proteome</keyword>
<proteinExistence type="predicted"/>
<feature type="transmembrane region" description="Helical" evidence="6">
    <location>
        <begin position="148"/>
        <end position="167"/>
    </location>
</feature>
<dbReference type="Pfam" id="PF03706">
    <property type="entry name" value="LPG_synthase_TM"/>
    <property type="match status" value="1"/>
</dbReference>
<dbReference type="PANTHER" id="PTHR37693:SF1">
    <property type="entry name" value="INTEGRAL MEMBRANE PROTEIN"/>
    <property type="match status" value="1"/>
</dbReference>
<dbReference type="GO" id="GO:0005886">
    <property type="term" value="C:plasma membrane"/>
    <property type="evidence" value="ECO:0007669"/>
    <property type="project" value="UniProtKB-SubCell"/>
</dbReference>
<feature type="transmembrane region" description="Helical" evidence="6">
    <location>
        <begin position="6"/>
        <end position="25"/>
    </location>
</feature>
<feature type="transmembrane region" description="Helical" evidence="6">
    <location>
        <begin position="37"/>
        <end position="55"/>
    </location>
</feature>
<dbReference type="Proteomes" id="UP000077875">
    <property type="component" value="Chromosome"/>
</dbReference>
<protein>
    <recommendedName>
        <fullName evidence="9">TIGR00374 family protein</fullName>
    </recommendedName>
</protein>
<keyword evidence="2" id="KW-1003">Cell membrane</keyword>
<keyword evidence="4 6" id="KW-1133">Transmembrane helix</keyword>
<evidence type="ECO:0000256" key="4">
    <source>
        <dbReference type="ARBA" id="ARBA00022989"/>
    </source>
</evidence>
<evidence type="ECO:0000256" key="2">
    <source>
        <dbReference type="ARBA" id="ARBA00022475"/>
    </source>
</evidence>
<name>A0A172YGV8_9GAMM</name>
<evidence type="ECO:0008006" key="9">
    <source>
        <dbReference type="Google" id="ProtNLM"/>
    </source>
</evidence>
<feature type="transmembrane region" description="Helical" evidence="6">
    <location>
        <begin position="216"/>
        <end position="242"/>
    </location>
</feature>
<dbReference type="STRING" id="376489.A5892_14015"/>
<dbReference type="KEGG" id="haa:A5892_14015"/>
<feature type="transmembrane region" description="Helical" evidence="6">
    <location>
        <begin position="121"/>
        <end position="142"/>
    </location>
</feature>
<dbReference type="EMBL" id="CP015243">
    <property type="protein sequence ID" value="ANF58447.1"/>
    <property type="molecule type" value="Genomic_DNA"/>
</dbReference>
<keyword evidence="3 6" id="KW-0812">Transmembrane</keyword>
<sequence>MHRTVWLLLAGLVLVISIPLLLGGGELWRQLADFPPLLLALMIAMIFACWFLNAAKLRVLLAGRSGHLTHRQAMGVVMATEFAICATPGGAGGPLTLIALMKQRGMRPAQTTAVYAVDQMIDLLFFFTSMAALLIYIAIRAIDVRLGWMLGMPMILMATGLALILLLGRYHARAIRAVAGLLRRLRIRHDRRQRLMRRLLIFRNALAETLKMPRHLLLAAFFFGVLHWIVRYSVLYFALYGLGRHLDWGWTFLVQMLSMAAGQLTLLPGGAGGAELSSLAMLTPIVGQHAAAAAILIWRAVTYYFYLIAGAPVFLYLAGRPLMRKVFKIGKQQLED</sequence>
<dbReference type="RefSeq" id="WP_064123324.1">
    <property type="nucleotide sequence ID" value="NZ_CP015243.1"/>
</dbReference>